<dbReference type="AlphaFoldDB" id="A0AAP3G9W0"/>
<reference evidence="2" key="1">
    <citation type="submission" date="2022-09" db="EMBL/GenBank/DDBJ databases">
        <title>Genome analysis and characterization of larvicidal activity of Brevibacillus strains.</title>
        <authorList>
            <person name="Patrusheva E.V."/>
            <person name="Izotova A.O."/>
            <person name="Toshchakov S.V."/>
            <person name="Sineoky S.P."/>
        </authorList>
    </citation>
    <scope>NUCLEOTIDE SEQUENCE</scope>
    <source>
        <strain evidence="2">VKPM_B-13247</strain>
    </source>
</reference>
<dbReference type="SUPFAM" id="SSF56349">
    <property type="entry name" value="DNA breaking-rejoining enzymes"/>
    <property type="match status" value="1"/>
</dbReference>
<organism evidence="2 3">
    <name type="scientific">Brevibacillus laterosporus</name>
    <name type="common">Bacillus laterosporus</name>
    <dbReference type="NCBI Taxonomy" id="1465"/>
    <lineage>
        <taxon>Bacteria</taxon>
        <taxon>Bacillati</taxon>
        <taxon>Bacillota</taxon>
        <taxon>Bacilli</taxon>
        <taxon>Bacillales</taxon>
        <taxon>Paenibacillaceae</taxon>
        <taxon>Brevibacillus</taxon>
    </lineage>
</organism>
<comment type="caution">
    <text evidence="2">The sequence shown here is derived from an EMBL/GenBank/DDBJ whole genome shotgun (WGS) entry which is preliminary data.</text>
</comment>
<dbReference type="GO" id="GO:0015074">
    <property type="term" value="P:DNA integration"/>
    <property type="evidence" value="ECO:0007669"/>
    <property type="project" value="InterPro"/>
</dbReference>
<dbReference type="EMBL" id="JAPTNE010000050">
    <property type="protein sequence ID" value="MCZ0809988.1"/>
    <property type="molecule type" value="Genomic_DNA"/>
</dbReference>
<dbReference type="GO" id="GO:0006310">
    <property type="term" value="P:DNA recombination"/>
    <property type="evidence" value="ECO:0007669"/>
    <property type="project" value="UniProtKB-KW"/>
</dbReference>
<dbReference type="RefSeq" id="WP_258428952.1">
    <property type="nucleotide sequence ID" value="NZ_CP136163.1"/>
</dbReference>
<dbReference type="GO" id="GO:0003677">
    <property type="term" value="F:DNA binding"/>
    <property type="evidence" value="ECO:0007669"/>
    <property type="project" value="InterPro"/>
</dbReference>
<name>A0AAP3G9W0_BRELA</name>
<sequence>MKEYNLHCGKEKLRLCDSWKGENRFFVFFNAEGKSFYPESPYLWFRTFLKMHHLRYIRFHDLRLTSATILINKEYTPR</sequence>
<accession>A0AAP3G9W0</accession>
<evidence type="ECO:0000313" key="3">
    <source>
        <dbReference type="Proteomes" id="UP001077662"/>
    </source>
</evidence>
<dbReference type="Gene3D" id="1.10.443.10">
    <property type="entry name" value="Intergrase catalytic core"/>
    <property type="match status" value="1"/>
</dbReference>
<proteinExistence type="predicted"/>
<keyword evidence="1" id="KW-0233">DNA recombination</keyword>
<dbReference type="InterPro" id="IPR011010">
    <property type="entry name" value="DNA_brk_join_enz"/>
</dbReference>
<dbReference type="InterPro" id="IPR013762">
    <property type="entry name" value="Integrase-like_cat_sf"/>
</dbReference>
<protein>
    <submittedName>
        <fullName evidence="2">Uncharacterized protein</fullName>
    </submittedName>
</protein>
<evidence type="ECO:0000313" key="2">
    <source>
        <dbReference type="EMBL" id="MCZ0809988.1"/>
    </source>
</evidence>
<evidence type="ECO:0000256" key="1">
    <source>
        <dbReference type="ARBA" id="ARBA00023172"/>
    </source>
</evidence>
<dbReference type="Proteomes" id="UP001077662">
    <property type="component" value="Unassembled WGS sequence"/>
</dbReference>
<gene>
    <name evidence="2" type="ORF">O0554_24350</name>
</gene>